<feature type="signal peptide" evidence="7">
    <location>
        <begin position="1"/>
        <end position="27"/>
    </location>
</feature>
<feature type="transmembrane region" description="Helical" evidence="6">
    <location>
        <begin position="451"/>
        <end position="470"/>
    </location>
</feature>
<dbReference type="Proteomes" id="UP000276770">
    <property type="component" value="Unassembled WGS sequence"/>
</dbReference>
<dbReference type="EMBL" id="RCVZ01000006">
    <property type="protein sequence ID" value="RLQ95548.1"/>
    <property type="molecule type" value="Genomic_DNA"/>
</dbReference>
<dbReference type="Pfam" id="PF03239">
    <property type="entry name" value="FTR1"/>
    <property type="match status" value="1"/>
</dbReference>
<gene>
    <name evidence="8" type="ORF">D9X91_11000</name>
</gene>
<dbReference type="GO" id="GO:0033573">
    <property type="term" value="C:high-affinity iron permease complex"/>
    <property type="evidence" value="ECO:0007669"/>
    <property type="project" value="InterPro"/>
</dbReference>
<keyword evidence="5 6" id="KW-0472">Membrane</keyword>
<evidence type="ECO:0000313" key="9">
    <source>
        <dbReference type="Proteomes" id="UP000276770"/>
    </source>
</evidence>
<organism evidence="8 9">
    <name type="scientific">Falsibacillus albus</name>
    <dbReference type="NCBI Taxonomy" id="2478915"/>
    <lineage>
        <taxon>Bacteria</taxon>
        <taxon>Bacillati</taxon>
        <taxon>Bacillota</taxon>
        <taxon>Bacilli</taxon>
        <taxon>Bacillales</taxon>
        <taxon>Bacillaceae</taxon>
        <taxon>Falsibacillus</taxon>
    </lineage>
</organism>
<evidence type="ECO:0000256" key="3">
    <source>
        <dbReference type="ARBA" id="ARBA00022692"/>
    </source>
</evidence>
<keyword evidence="4 6" id="KW-1133">Transmembrane helix</keyword>
<feature type="transmembrane region" description="Helical" evidence="6">
    <location>
        <begin position="258"/>
        <end position="279"/>
    </location>
</feature>
<evidence type="ECO:0000256" key="7">
    <source>
        <dbReference type="SAM" id="SignalP"/>
    </source>
</evidence>
<dbReference type="RefSeq" id="WP_121680663.1">
    <property type="nucleotide sequence ID" value="NZ_RCVZ01000006.1"/>
</dbReference>
<dbReference type="PANTHER" id="PTHR31632">
    <property type="entry name" value="IRON TRANSPORTER FTH1"/>
    <property type="match status" value="1"/>
</dbReference>
<feature type="transmembrane region" description="Helical" evidence="6">
    <location>
        <begin position="77"/>
        <end position="94"/>
    </location>
</feature>
<proteinExistence type="inferred from homology"/>
<comment type="similarity">
    <text evidence="2">Belongs to the oxidase-dependent Fe transporter (OFeT) (TC 9.A.10.1) family.</text>
</comment>
<sequence>MKDKILIILCTLLLSASVLFLPGGAAAADKGNGFSTYSQILMTDAGKKDNEKLQEDFRMLKDSWNKQKLEVKNESKYAYTMLQSGIASISLALIDGNHKKIKRAVRQFNILVKAYDSGDLNEPGQNIKKIDLESYLSLIKKTQTALEHHDYVSISYVQQLQENWLSVEGNVVSQSKKAYNDSEKRLLIIRSYVEKKDYKKASDVLDQMSRDLAPLAEHTYGIWDAAMIPIREGLEALLVIGALLAITGRSKSKKDTHWVLGGAAAGLLASGIIGIIVGYVLSSSAFGKNNFLLNGISGVLASLMLLYVTYWLHRNSNIQKWNAYIKGKTKDALNGGRKMAFFFISFLAILREGAETVIFLIGMIQKMSVQDLLTGIGIGLAILLVVGTAIIKCGVNIPIKPFFLVSSIIVFYLSIKFLGTGIHSLQLSGYIPVNTVDYLIGIDWLGIYPSWYSSIPQLIMIVFILVMIMIKKGGQKK</sequence>
<name>A0A3L7JXC9_9BACI</name>
<comment type="subcellular location">
    <subcellularLocation>
        <location evidence="1">Membrane</location>
        <topology evidence="1">Multi-pass membrane protein</topology>
    </subcellularLocation>
</comment>
<feature type="transmembrane region" description="Helical" evidence="6">
    <location>
        <begin position="376"/>
        <end position="395"/>
    </location>
</feature>
<feature type="transmembrane region" description="Helical" evidence="6">
    <location>
        <begin position="291"/>
        <end position="312"/>
    </location>
</feature>
<feature type="transmembrane region" description="Helical" evidence="6">
    <location>
        <begin position="340"/>
        <end position="364"/>
    </location>
</feature>
<dbReference type="AlphaFoldDB" id="A0A3L7JXC9"/>
<feature type="chain" id="PRO_5018228971" evidence="7">
    <location>
        <begin position="28"/>
        <end position="477"/>
    </location>
</feature>
<evidence type="ECO:0000256" key="1">
    <source>
        <dbReference type="ARBA" id="ARBA00004141"/>
    </source>
</evidence>
<keyword evidence="9" id="KW-1185">Reference proteome</keyword>
<accession>A0A3L7JXC9</accession>
<evidence type="ECO:0000256" key="5">
    <source>
        <dbReference type="ARBA" id="ARBA00023136"/>
    </source>
</evidence>
<evidence type="ECO:0000256" key="6">
    <source>
        <dbReference type="SAM" id="Phobius"/>
    </source>
</evidence>
<keyword evidence="3 6" id="KW-0812">Transmembrane</keyword>
<reference evidence="8 9" key="1">
    <citation type="submission" date="2018-10" db="EMBL/GenBank/DDBJ databases">
        <title>Falsibacillus sp. genome draft.</title>
        <authorList>
            <person name="Shi S."/>
        </authorList>
    </citation>
    <scope>NUCLEOTIDE SEQUENCE [LARGE SCALE GENOMIC DNA]</scope>
    <source>
        <strain evidence="8 9">GY 10110</strain>
    </source>
</reference>
<dbReference type="PANTHER" id="PTHR31632:SF2">
    <property type="entry name" value="PLASMA MEMBRANE IRON PERMEASE"/>
    <property type="match status" value="1"/>
</dbReference>
<dbReference type="OrthoDB" id="8215804at2"/>
<evidence type="ECO:0000313" key="8">
    <source>
        <dbReference type="EMBL" id="RLQ95548.1"/>
    </source>
</evidence>
<dbReference type="GO" id="GO:0015093">
    <property type="term" value="F:ferrous iron transmembrane transporter activity"/>
    <property type="evidence" value="ECO:0007669"/>
    <property type="project" value="TreeGrafter"/>
</dbReference>
<comment type="caution">
    <text evidence="8">The sequence shown here is derived from an EMBL/GenBank/DDBJ whole genome shotgun (WGS) entry which is preliminary data.</text>
</comment>
<evidence type="ECO:0000256" key="2">
    <source>
        <dbReference type="ARBA" id="ARBA00008333"/>
    </source>
</evidence>
<keyword evidence="7" id="KW-0732">Signal</keyword>
<feature type="transmembrane region" description="Helical" evidence="6">
    <location>
        <begin position="402"/>
        <end position="431"/>
    </location>
</feature>
<evidence type="ECO:0000256" key="4">
    <source>
        <dbReference type="ARBA" id="ARBA00022989"/>
    </source>
</evidence>
<protein>
    <submittedName>
        <fullName evidence="8">FTR1 family iron permease</fullName>
    </submittedName>
</protein>
<dbReference type="InterPro" id="IPR004923">
    <property type="entry name" value="FTR1/Fip1/EfeU"/>
</dbReference>